<dbReference type="EMBL" id="AE017125">
    <property type="protein sequence ID" value="AAP76613.1"/>
    <property type="molecule type" value="Genomic_DNA"/>
</dbReference>
<protein>
    <submittedName>
        <fullName evidence="1">Uncharacterized protein</fullName>
    </submittedName>
</protein>
<dbReference type="RefSeq" id="WP_011114859.1">
    <property type="nucleotide sequence ID" value="NC_004917.1"/>
</dbReference>
<organism evidence="1 2">
    <name type="scientific">Helicobacter hepaticus (strain ATCC 51449 / 3B1)</name>
    <dbReference type="NCBI Taxonomy" id="235279"/>
    <lineage>
        <taxon>Bacteria</taxon>
        <taxon>Pseudomonadati</taxon>
        <taxon>Campylobacterota</taxon>
        <taxon>Epsilonproteobacteria</taxon>
        <taxon>Campylobacterales</taxon>
        <taxon>Helicobacteraceae</taxon>
        <taxon>Helicobacter</taxon>
    </lineage>
</organism>
<dbReference type="AlphaFoldDB" id="Q7VK76"/>
<dbReference type="Proteomes" id="UP000002495">
    <property type="component" value="Chromosome"/>
</dbReference>
<dbReference type="OrthoDB" id="5855837at2"/>
<dbReference type="HOGENOM" id="CLU_521548_0_0_7"/>
<evidence type="ECO:0000313" key="2">
    <source>
        <dbReference type="Proteomes" id="UP000002495"/>
    </source>
</evidence>
<accession>Q7VK76</accession>
<evidence type="ECO:0000313" key="1">
    <source>
        <dbReference type="EMBL" id="AAP76613.1"/>
    </source>
</evidence>
<gene>
    <name evidence="1" type="ordered locus">HH_0016</name>
</gene>
<dbReference type="InterPro" id="IPR005046">
    <property type="entry name" value="DUF285"/>
</dbReference>
<proteinExistence type="predicted"/>
<dbReference type="eggNOG" id="COG3291">
    <property type="taxonomic scope" value="Bacteria"/>
</dbReference>
<dbReference type="KEGG" id="hhe:HH_0016"/>
<reference evidence="1 2" key="1">
    <citation type="journal article" date="2003" name="Proc. Natl. Acad. Sci. U.S.A.">
        <title>The complete genome sequence of the carcinogenic bacterium Helicobacter hepaticus.</title>
        <authorList>
            <person name="Suerbaum S."/>
            <person name="Josenhans C."/>
            <person name="Sterzenbach T."/>
            <person name="Drescher B."/>
            <person name="Brandt P."/>
            <person name="Bell M."/>
            <person name="Droege M."/>
            <person name="Fartmann B."/>
            <person name="Fischer H.-P."/>
            <person name="Ge Z."/>
            <person name="Hoerster A."/>
            <person name="Holland R."/>
            <person name="Klein K."/>
            <person name="Koenig J."/>
            <person name="Macko L."/>
            <person name="Mendz G.L."/>
            <person name="Nyakatura G."/>
            <person name="Schauer D.B."/>
            <person name="Shen Z."/>
            <person name="Weber J."/>
            <person name="Frosch M."/>
            <person name="Fox J.G."/>
        </authorList>
    </citation>
    <scope>NUCLEOTIDE SEQUENCE [LARGE SCALE GENOMIC DNA]</scope>
    <source>
        <strain evidence="2">ATCC 51449 / 3B1</strain>
    </source>
</reference>
<keyword evidence="2" id="KW-1185">Reference proteome</keyword>
<name>Q7VK76_HELHP</name>
<dbReference type="STRING" id="235279.HH_0016"/>
<sequence length="522" mass="60653">MMKFVFMAICLLVGLSSYSKQVLLTELKTAKESERKIIPQNKKELISLIRQGTPLDRIDTSKITDMSGLFDVDIIRGNEFFKGIETWDTSNVTSMVEMFVNQEYFNQDISSWNVAKVKDMRGMFKSTHSFHQNLNAWAVSEDCNVEGMFRNSKLIPKINGYWSKDKKLSLQEILKLPQWYIRNSNDERIIRIFIRDFLLPKLEAKKSLNEVQQSILAKYLKTNKQSATQDLLLVSDFRIIQKINQFQKVPDFALYEQGFKLYRDYFITRYFSENNVNFINTYFEIPEVCDFRDEGINDFCAVRSDGENFIMLSLKKPLKLQGTLVFKWMAGYDGVRYESSQPFLLNTYLGEQPINVLDKSLFQLALPNEIQKGLAQYEIEVWLEVANKRSNMLKNFNGDTTNAQIAYGLNDYGDQILNVKNITFISQPKLKFYNRRDYSGSGYTHLALHTQDEYVNIRQSPNGKVISKVFTKDEDKILLISLIGGNDINKTQWIKVLYFPPNVNDAKKAILGYIHKSQISNY</sequence>
<dbReference type="Pfam" id="PF03382">
    <property type="entry name" value="DUF285"/>
    <property type="match status" value="1"/>
</dbReference>